<evidence type="ECO:0000313" key="2">
    <source>
        <dbReference type="Proteomes" id="UP001204151"/>
    </source>
</evidence>
<dbReference type="Pfam" id="PF13563">
    <property type="entry name" value="2_5_RNA_ligase2"/>
    <property type="match status" value="1"/>
</dbReference>
<dbReference type="Gene3D" id="3.90.1140.10">
    <property type="entry name" value="Cyclic phosphodiesterase"/>
    <property type="match status" value="1"/>
</dbReference>
<dbReference type="InterPro" id="IPR009097">
    <property type="entry name" value="Cyclic_Pdiesterase"/>
</dbReference>
<dbReference type="GO" id="GO:0016874">
    <property type="term" value="F:ligase activity"/>
    <property type="evidence" value="ECO:0007669"/>
    <property type="project" value="UniProtKB-KW"/>
</dbReference>
<protein>
    <submittedName>
        <fullName evidence="1">2'-5' RNA ligase family protein</fullName>
    </submittedName>
</protein>
<keyword evidence="1" id="KW-0436">Ligase</keyword>
<keyword evidence="2" id="KW-1185">Reference proteome</keyword>
<proteinExistence type="predicted"/>
<organism evidence="1 2">
    <name type="scientific">Massilia pinisoli</name>
    <dbReference type="NCBI Taxonomy" id="1772194"/>
    <lineage>
        <taxon>Bacteria</taxon>
        <taxon>Pseudomonadati</taxon>
        <taxon>Pseudomonadota</taxon>
        <taxon>Betaproteobacteria</taxon>
        <taxon>Burkholderiales</taxon>
        <taxon>Oxalobacteraceae</taxon>
        <taxon>Telluria group</taxon>
        <taxon>Massilia</taxon>
    </lineage>
</organism>
<dbReference type="RefSeq" id="WP_258819057.1">
    <property type="nucleotide sequence ID" value="NZ_JANUGW010000022.1"/>
</dbReference>
<dbReference type="SUPFAM" id="SSF55144">
    <property type="entry name" value="LigT-like"/>
    <property type="match status" value="1"/>
</dbReference>
<accession>A0ABT1ZX39</accession>
<comment type="caution">
    <text evidence="1">The sequence shown here is derived from an EMBL/GenBank/DDBJ whole genome shotgun (WGS) entry which is preliminary data.</text>
</comment>
<dbReference type="Proteomes" id="UP001204151">
    <property type="component" value="Unassembled WGS sequence"/>
</dbReference>
<gene>
    <name evidence="1" type="ORF">NX784_23225</name>
</gene>
<name>A0ABT1ZX39_9BURK</name>
<dbReference type="EMBL" id="JANUGW010000022">
    <property type="protein sequence ID" value="MCS0584501.1"/>
    <property type="molecule type" value="Genomic_DNA"/>
</dbReference>
<reference evidence="1 2" key="1">
    <citation type="submission" date="2022-08" db="EMBL/GenBank/DDBJ databases">
        <title>Reclassification of Massilia species as members of the genera Telluria, Duganella, Pseudoduganella, Mokoshia gen. nov. and Zemynaea gen. nov. using orthogonal and non-orthogonal genome-based approaches.</title>
        <authorList>
            <person name="Bowman J.P."/>
        </authorList>
    </citation>
    <scope>NUCLEOTIDE SEQUENCE [LARGE SCALE GENOMIC DNA]</scope>
    <source>
        <strain evidence="1 2">JCM 31316</strain>
    </source>
</reference>
<evidence type="ECO:0000313" key="1">
    <source>
        <dbReference type="EMBL" id="MCS0584501.1"/>
    </source>
</evidence>
<sequence length="232" mass="25389">MSASLPHLQSHYDAMWDRAWPAVARGDVECDPHLTGGLDPRRGISLIARPDPALAARLADLQDRLADADPHQYRQPLSDLHMTVLSLFTVTEHCGPHLARRADYAKVVRAAVAGMPAFDVDLAGITTSRGAVLVRGVPRDDTLERLRTRLRDALNVCGLGAGLDQRYRLVTAHVTVLRFVTPPADPPRLAATLAALRDLPLGTMRVDTLELVVNDWYMSSAALEPIEKFALP</sequence>